<accession>A0A382NH10</accession>
<sequence length="29" mass="2966">MALGHGTLCRVEPVNPVAADGVVGYSHLC</sequence>
<protein>
    <submittedName>
        <fullName evidence="1">Uncharacterized protein</fullName>
    </submittedName>
</protein>
<proteinExistence type="predicted"/>
<dbReference type="EMBL" id="UINC01099528">
    <property type="protein sequence ID" value="SVC58871.1"/>
    <property type="molecule type" value="Genomic_DNA"/>
</dbReference>
<dbReference type="AlphaFoldDB" id="A0A382NH10"/>
<name>A0A382NH10_9ZZZZ</name>
<gene>
    <name evidence="1" type="ORF">METZ01_LOCUS311725</name>
</gene>
<evidence type="ECO:0000313" key="1">
    <source>
        <dbReference type="EMBL" id="SVC58871.1"/>
    </source>
</evidence>
<organism evidence="1">
    <name type="scientific">marine metagenome</name>
    <dbReference type="NCBI Taxonomy" id="408172"/>
    <lineage>
        <taxon>unclassified sequences</taxon>
        <taxon>metagenomes</taxon>
        <taxon>ecological metagenomes</taxon>
    </lineage>
</organism>
<reference evidence="1" key="1">
    <citation type="submission" date="2018-05" db="EMBL/GenBank/DDBJ databases">
        <authorList>
            <person name="Lanie J.A."/>
            <person name="Ng W.-L."/>
            <person name="Kazmierczak K.M."/>
            <person name="Andrzejewski T.M."/>
            <person name="Davidsen T.M."/>
            <person name="Wayne K.J."/>
            <person name="Tettelin H."/>
            <person name="Glass J.I."/>
            <person name="Rusch D."/>
            <person name="Podicherti R."/>
            <person name="Tsui H.-C.T."/>
            <person name="Winkler M.E."/>
        </authorList>
    </citation>
    <scope>NUCLEOTIDE SEQUENCE</scope>
</reference>